<evidence type="ECO:0000256" key="3">
    <source>
        <dbReference type="ARBA" id="ARBA00001941"/>
    </source>
</evidence>
<dbReference type="InterPro" id="IPR000056">
    <property type="entry name" value="Ribul_P_3_epim-like"/>
</dbReference>
<keyword evidence="16" id="KW-1185">Reference proteome</keyword>
<feature type="binding site" evidence="10 13">
    <location>
        <position position="65"/>
    </location>
    <ligand>
        <name>a divalent metal cation</name>
        <dbReference type="ChEBI" id="CHEBI:60240"/>
    </ligand>
</feature>
<evidence type="ECO:0000256" key="4">
    <source>
        <dbReference type="ARBA" id="ARBA00001947"/>
    </source>
</evidence>
<dbReference type="EC" id="5.1.3.1" evidence="7 10"/>
<feature type="binding site" evidence="10 14">
    <location>
        <position position="7"/>
    </location>
    <ligand>
        <name>substrate</name>
    </ligand>
</feature>
<dbReference type="InterPro" id="IPR011060">
    <property type="entry name" value="RibuloseP-bd_barrel"/>
</dbReference>
<dbReference type="InterPro" id="IPR026019">
    <property type="entry name" value="Ribul_P_3_epim"/>
</dbReference>
<evidence type="ECO:0000256" key="9">
    <source>
        <dbReference type="ARBA" id="ARBA00023235"/>
    </source>
</evidence>
<dbReference type="PROSITE" id="PS01086">
    <property type="entry name" value="RIBUL_P_3_EPIMER_2"/>
    <property type="match status" value="1"/>
</dbReference>
<reference evidence="15 16" key="1">
    <citation type="submission" date="2020-07" db="EMBL/GenBank/DDBJ databases">
        <title>Alkalicella. sp. LB2 genome.</title>
        <authorList>
            <person name="Postec A."/>
            <person name="Quemeneur M."/>
        </authorList>
    </citation>
    <scope>NUCLEOTIDE SEQUENCE [LARGE SCALE GENOMIC DNA]</scope>
    <source>
        <strain evidence="15 16">LB2</strain>
    </source>
</reference>
<sequence>MTIIAPSLLAADILNLEADVKMLETSGADWLHIDVMDGAFVPNINFGPGVVESLRKVTNLTLDVHLMIEKPERYIEDFCKAGADYITVHAEATNHLDRTLQLIKSYDVKAGVVLNPATDINVVRYVLDKLDMILLMSVNPGFGGQQFIEATYQKLEDLTNMIKGTNIKIQVDGGVNSDNAPKLVRKGATVLVAGSYILKHQNPKEAIQLLKRP</sequence>
<feature type="binding site" evidence="14">
    <location>
        <position position="174"/>
    </location>
    <ligand>
        <name>substrate</name>
    </ligand>
</feature>
<feature type="binding site" evidence="10 13">
    <location>
        <position position="34"/>
    </location>
    <ligand>
        <name>a divalent metal cation</name>
        <dbReference type="ChEBI" id="CHEBI:60240"/>
    </ligand>
</feature>
<dbReference type="GO" id="GO:0005737">
    <property type="term" value="C:cytoplasm"/>
    <property type="evidence" value="ECO:0007669"/>
    <property type="project" value="UniProtKB-ARBA"/>
</dbReference>
<evidence type="ECO:0000256" key="14">
    <source>
        <dbReference type="PIRSR" id="PIRSR001461-3"/>
    </source>
</evidence>
<dbReference type="GO" id="GO:0046872">
    <property type="term" value="F:metal ion binding"/>
    <property type="evidence" value="ECO:0007669"/>
    <property type="project" value="UniProtKB-UniRule"/>
</dbReference>
<dbReference type="GO" id="GO:0004750">
    <property type="term" value="F:D-ribulose-phosphate 3-epimerase activity"/>
    <property type="evidence" value="ECO:0007669"/>
    <property type="project" value="UniProtKB-UniRule"/>
</dbReference>
<evidence type="ECO:0000256" key="5">
    <source>
        <dbReference type="ARBA" id="ARBA00001954"/>
    </source>
</evidence>
<evidence type="ECO:0000313" key="15">
    <source>
        <dbReference type="EMBL" id="QNO16351.1"/>
    </source>
</evidence>
<dbReference type="Proteomes" id="UP000516160">
    <property type="component" value="Chromosome"/>
</dbReference>
<dbReference type="NCBIfam" id="TIGR01163">
    <property type="entry name" value="rpe"/>
    <property type="match status" value="1"/>
</dbReference>
<keyword evidence="13" id="KW-0464">Manganese</keyword>
<dbReference type="PANTHER" id="PTHR11749">
    <property type="entry name" value="RIBULOSE-5-PHOSPHATE-3-EPIMERASE"/>
    <property type="match status" value="1"/>
</dbReference>
<evidence type="ECO:0000256" key="2">
    <source>
        <dbReference type="ARBA" id="ARBA00001936"/>
    </source>
</evidence>
<dbReference type="NCBIfam" id="NF004076">
    <property type="entry name" value="PRK05581.1-4"/>
    <property type="match status" value="1"/>
</dbReference>
<feature type="binding site" evidence="10 14">
    <location>
        <begin position="141"/>
        <end position="144"/>
    </location>
    <ligand>
        <name>substrate</name>
    </ligand>
</feature>
<comment type="cofactor">
    <cofactor evidence="3">
        <name>Co(2+)</name>
        <dbReference type="ChEBI" id="CHEBI:48828"/>
    </cofactor>
</comment>
<evidence type="ECO:0000256" key="10">
    <source>
        <dbReference type="HAMAP-Rule" id="MF_02227"/>
    </source>
</evidence>
<dbReference type="PIRSF" id="PIRSF001461">
    <property type="entry name" value="RPE"/>
    <property type="match status" value="1"/>
</dbReference>
<proteinExistence type="inferred from homology"/>
<keyword evidence="13" id="KW-0170">Cobalt</keyword>
<dbReference type="InterPro" id="IPR013785">
    <property type="entry name" value="Aldolase_TIM"/>
</dbReference>
<evidence type="ECO:0000256" key="1">
    <source>
        <dbReference type="ARBA" id="ARBA00001782"/>
    </source>
</evidence>
<comment type="similarity">
    <text evidence="6 10 11">Belongs to the ribulose-phosphate 3-epimerase family.</text>
</comment>
<feature type="binding site" evidence="10 13">
    <location>
        <position position="172"/>
    </location>
    <ligand>
        <name>a divalent metal cation</name>
        <dbReference type="ChEBI" id="CHEBI:60240"/>
    </ligand>
</feature>
<feature type="binding site" evidence="10">
    <location>
        <begin position="172"/>
        <end position="174"/>
    </location>
    <ligand>
        <name>substrate</name>
    </ligand>
</feature>
<accession>A0A7G9WCD9</accession>
<comment type="cofactor">
    <cofactor evidence="2">
        <name>Mn(2+)</name>
        <dbReference type="ChEBI" id="CHEBI:29035"/>
    </cofactor>
</comment>
<comment type="pathway">
    <text evidence="10">Carbohydrate degradation.</text>
</comment>
<evidence type="ECO:0000256" key="7">
    <source>
        <dbReference type="ARBA" id="ARBA00013188"/>
    </source>
</evidence>
<feature type="binding site" evidence="10 14">
    <location>
        <position position="65"/>
    </location>
    <ligand>
        <name>substrate</name>
    </ligand>
</feature>
<comment type="cofactor">
    <cofactor evidence="10 13">
        <name>a divalent metal cation</name>
        <dbReference type="ChEBI" id="CHEBI:60240"/>
    </cofactor>
    <text evidence="10 13">Binds 1 divalent metal cation per subunit.</text>
</comment>
<dbReference type="CDD" id="cd00429">
    <property type="entry name" value="RPE"/>
    <property type="match status" value="1"/>
</dbReference>
<dbReference type="SUPFAM" id="SSF51366">
    <property type="entry name" value="Ribulose-phoshate binding barrel"/>
    <property type="match status" value="1"/>
</dbReference>
<comment type="catalytic activity">
    <reaction evidence="1 10 11">
        <text>D-ribulose 5-phosphate = D-xylulose 5-phosphate</text>
        <dbReference type="Rhea" id="RHEA:13677"/>
        <dbReference type="ChEBI" id="CHEBI:57737"/>
        <dbReference type="ChEBI" id="CHEBI:58121"/>
        <dbReference type="EC" id="5.1.3.1"/>
    </reaction>
</comment>
<dbReference type="Gene3D" id="3.20.20.70">
    <property type="entry name" value="Aldolase class I"/>
    <property type="match status" value="1"/>
</dbReference>
<dbReference type="EMBL" id="CP058559">
    <property type="protein sequence ID" value="QNO16351.1"/>
    <property type="molecule type" value="Genomic_DNA"/>
</dbReference>
<dbReference type="Pfam" id="PF00834">
    <property type="entry name" value="Ribul_P_3_epim"/>
    <property type="match status" value="1"/>
</dbReference>
<name>A0A7G9WCD9_ALKCA</name>
<evidence type="ECO:0000256" key="8">
    <source>
        <dbReference type="ARBA" id="ARBA00022723"/>
    </source>
</evidence>
<dbReference type="KEGG" id="acae:HYG86_17020"/>
<dbReference type="AlphaFoldDB" id="A0A7G9WCD9"/>
<dbReference type="RefSeq" id="WP_213166743.1">
    <property type="nucleotide sequence ID" value="NZ_CP058559.1"/>
</dbReference>
<evidence type="ECO:0000313" key="16">
    <source>
        <dbReference type="Proteomes" id="UP000516160"/>
    </source>
</evidence>
<dbReference type="GO" id="GO:0019323">
    <property type="term" value="P:pentose catabolic process"/>
    <property type="evidence" value="ECO:0007669"/>
    <property type="project" value="UniProtKB-UniRule"/>
</dbReference>
<feature type="binding site" evidence="10 14">
    <location>
        <begin position="194"/>
        <end position="195"/>
    </location>
    <ligand>
        <name>substrate</name>
    </ligand>
</feature>
<comment type="cofactor">
    <cofactor evidence="5">
        <name>Fe(2+)</name>
        <dbReference type="ChEBI" id="CHEBI:29033"/>
    </cofactor>
</comment>
<organism evidence="15 16">
    <name type="scientific">Alkalicella caledoniensis</name>
    <dbReference type="NCBI Taxonomy" id="2731377"/>
    <lineage>
        <taxon>Bacteria</taxon>
        <taxon>Bacillati</taxon>
        <taxon>Bacillota</taxon>
        <taxon>Clostridia</taxon>
        <taxon>Eubacteriales</taxon>
        <taxon>Proteinivoracaceae</taxon>
        <taxon>Alkalicella</taxon>
    </lineage>
</organism>
<comment type="function">
    <text evidence="10">Catalyzes the reversible epimerization of D-ribulose 5-phosphate to D-xylulose 5-phosphate.</text>
</comment>
<dbReference type="HAMAP" id="MF_02227">
    <property type="entry name" value="RPE"/>
    <property type="match status" value="1"/>
</dbReference>
<keyword evidence="9 10" id="KW-0413">Isomerase</keyword>
<evidence type="ECO:0000256" key="13">
    <source>
        <dbReference type="PIRSR" id="PIRSR001461-2"/>
    </source>
</evidence>
<gene>
    <name evidence="10" type="primary">rpe</name>
    <name evidence="15" type="ORF">HYG86_17020</name>
</gene>
<keyword evidence="10 11" id="KW-0119">Carbohydrate metabolism</keyword>
<dbReference type="GO" id="GO:0006098">
    <property type="term" value="P:pentose-phosphate shunt"/>
    <property type="evidence" value="ECO:0007669"/>
    <property type="project" value="UniProtKB-UniRule"/>
</dbReference>
<protein>
    <recommendedName>
        <fullName evidence="7 10">Ribulose-phosphate 3-epimerase</fullName>
        <ecNumber evidence="7 10">5.1.3.1</ecNumber>
    </recommendedName>
</protein>
<keyword evidence="8 10" id="KW-0479">Metal-binding</keyword>
<feature type="active site" description="Proton donor" evidence="10 12">
    <location>
        <position position="172"/>
    </location>
</feature>
<comment type="cofactor">
    <cofactor evidence="4">
        <name>Zn(2+)</name>
        <dbReference type="ChEBI" id="CHEBI:29105"/>
    </cofactor>
</comment>
<evidence type="ECO:0000256" key="6">
    <source>
        <dbReference type="ARBA" id="ARBA00009541"/>
    </source>
</evidence>
<feature type="active site" description="Proton acceptor" evidence="10 12">
    <location>
        <position position="34"/>
    </location>
</feature>
<evidence type="ECO:0000256" key="12">
    <source>
        <dbReference type="PIRSR" id="PIRSR001461-1"/>
    </source>
</evidence>
<dbReference type="FunFam" id="3.20.20.70:FF:000004">
    <property type="entry name" value="Ribulose-phosphate 3-epimerase"/>
    <property type="match status" value="1"/>
</dbReference>
<feature type="binding site" evidence="10 13">
    <location>
        <position position="32"/>
    </location>
    <ligand>
        <name>a divalent metal cation</name>
        <dbReference type="ChEBI" id="CHEBI:60240"/>
    </ligand>
</feature>
<keyword evidence="13" id="KW-0862">Zinc</keyword>
<evidence type="ECO:0000256" key="11">
    <source>
        <dbReference type="PIRNR" id="PIRNR001461"/>
    </source>
</evidence>